<evidence type="ECO:0000256" key="1">
    <source>
        <dbReference type="SAM" id="SignalP"/>
    </source>
</evidence>
<dbReference type="EMBL" id="JAATIT010000004">
    <property type="protein sequence ID" value="NJB90829.1"/>
    <property type="molecule type" value="Genomic_DNA"/>
</dbReference>
<dbReference type="AlphaFoldDB" id="A0A7X6B9Z0"/>
<feature type="signal peptide" evidence="1">
    <location>
        <begin position="1"/>
        <end position="20"/>
    </location>
</feature>
<organism evidence="2 3">
    <name type="scientific">Sphingopyxis italica</name>
    <dbReference type="NCBI Taxonomy" id="1129133"/>
    <lineage>
        <taxon>Bacteria</taxon>
        <taxon>Pseudomonadati</taxon>
        <taxon>Pseudomonadota</taxon>
        <taxon>Alphaproteobacteria</taxon>
        <taxon>Sphingomonadales</taxon>
        <taxon>Sphingomonadaceae</taxon>
        <taxon>Sphingopyxis</taxon>
    </lineage>
</organism>
<reference evidence="2 3" key="1">
    <citation type="submission" date="2020-03" db="EMBL/GenBank/DDBJ databases">
        <title>Genomic Encyclopedia of Type Strains, Phase IV (KMG-IV): sequencing the most valuable type-strain genomes for metagenomic binning, comparative biology and taxonomic classification.</title>
        <authorList>
            <person name="Goeker M."/>
        </authorList>
    </citation>
    <scope>NUCLEOTIDE SEQUENCE [LARGE SCALE GENOMIC DNA]</scope>
    <source>
        <strain evidence="2 3">DSM 25229</strain>
    </source>
</reference>
<dbReference type="RefSeq" id="WP_167922220.1">
    <property type="nucleotide sequence ID" value="NZ_JAATIT010000004.1"/>
</dbReference>
<name>A0A7X6B9Z0_9SPHN</name>
<accession>A0A7X6B9Z0</accession>
<feature type="chain" id="PRO_5031056045" evidence="1">
    <location>
        <begin position="21"/>
        <end position="100"/>
    </location>
</feature>
<protein>
    <submittedName>
        <fullName evidence="2">Uncharacterized protein</fullName>
    </submittedName>
</protein>
<keyword evidence="1" id="KW-0732">Signal</keyword>
<dbReference type="Proteomes" id="UP000535078">
    <property type="component" value="Unassembled WGS sequence"/>
</dbReference>
<proteinExistence type="predicted"/>
<sequence>MRLMIIIAVLFCSLHLPARAGADVPVNQAATHMAAAHGDGLEAGSTSPAAGKHVCPAAPDLMAAAAPILRTGHCAPLFVGRVMPLPSLTIPPLLDPPLAI</sequence>
<keyword evidence="3" id="KW-1185">Reference proteome</keyword>
<gene>
    <name evidence="2" type="ORF">GGR90_003031</name>
</gene>
<comment type="caution">
    <text evidence="2">The sequence shown here is derived from an EMBL/GenBank/DDBJ whole genome shotgun (WGS) entry which is preliminary data.</text>
</comment>
<evidence type="ECO:0000313" key="2">
    <source>
        <dbReference type="EMBL" id="NJB90829.1"/>
    </source>
</evidence>
<evidence type="ECO:0000313" key="3">
    <source>
        <dbReference type="Proteomes" id="UP000535078"/>
    </source>
</evidence>